<evidence type="ECO:0000256" key="1">
    <source>
        <dbReference type="ARBA" id="ARBA00004141"/>
    </source>
</evidence>
<evidence type="ECO:0000313" key="7">
    <source>
        <dbReference type="EMBL" id="EEG75631.1"/>
    </source>
</evidence>
<feature type="transmembrane region" description="Helical" evidence="6">
    <location>
        <begin position="175"/>
        <end position="195"/>
    </location>
</feature>
<dbReference type="PANTHER" id="PTHR30569">
    <property type="entry name" value="CYTOSINE TRANSPORTER CODB"/>
    <property type="match status" value="1"/>
</dbReference>
<gene>
    <name evidence="7" type="primary">ncs1</name>
    <name evidence="7" type="ORF">CLOHYLEM_04367</name>
</gene>
<dbReference type="Pfam" id="PF02133">
    <property type="entry name" value="Transp_cyt_pur"/>
    <property type="match status" value="1"/>
</dbReference>
<feature type="transmembrane region" description="Helical" evidence="6">
    <location>
        <begin position="417"/>
        <end position="437"/>
    </location>
</feature>
<comment type="similarity">
    <text evidence="2">Belongs to the purine-cytosine permease (2.A.39) family.</text>
</comment>
<dbReference type="Gene3D" id="1.10.4160.10">
    <property type="entry name" value="Hydantoin permease"/>
    <property type="match status" value="1"/>
</dbReference>
<evidence type="ECO:0000256" key="6">
    <source>
        <dbReference type="SAM" id="Phobius"/>
    </source>
</evidence>
<dbReference type="PANTHER" id="PTHR30569:SF0">
    <property type="entry name" value="CYTOSINE PERMEASE"/>
    <property type="match status" value="1"/>
</dbReference>
<comment type="caution">
    <text evidence="7">The sequence shown here is derived from an EMBL/GenBank/DDBJ whole genome shotgun (WGS) entry which is preliminary data.</text>
</comment>
<evidence type="ECO:0000256" key="5">
    <source>
        <dbReference type="ARBA" id="ARBA00023136"/>
    </source>
</evidence>
<dbReference type="OrthoDB" id="9787279at2"/>
<dbReference type="CDD" id="cd11484">
    <property type="entry name" value="SLC-NCS1sbd_CobB-like"/>
    <property type="match status" value="1"/>
</dbReference>
<evidence type="ECO:0000256" key="3">
    <source>
        <dbReference type="ARBA" id="ARBA00022692"/>
    </source>
</evidence>
<dbReference type="STRING" id="553973.CLOHYLEM_04367"/>
<feature type="transmembrane region" description="Helical" evidence="6">
    <location>
        <begin position="277"/>
        <end position="296"/>
    </location>
</feature>
<keyword evidence="4 6" id="KW-1133">Transmembrane helix</keyword>
<evidence type="ECO:0000256" key="2">
    <source>
        <dbReference type="ARBA" id="ARBA00008974"/>
    </source>
</evidence>
<feature type="transmembrane region" description="Helical" evidence="6">
    <location>
        <begin position="37"/>
        <end position="60"/>
    </location>
</feature>
<reference evidence="7" key="1">
    <citation type="submission" date="2009-02" db="EMBL/GenBank/DDBJ databases">
        <authorList>
            <person name="Fulton L."/>
            <person name="Clifton S."/>
            <person name="Fulton B."/>
            <person name="Xu J."/>
            <person name="Minx P."/>
            <person name="Pepin K.H."/>
            <person name="Johnson M."/>
            <person name="Bhonagiri V."/>
            <person name="Nash W.E."/>
            <person name="Mardis E.R."/>
            <person name="Wilson R.K."/>
        </authorList>
    </citation>
    <scope>NUCLEOTIDE SEQUENCE [LARGE SCALE GENOMIC DNA]</scope>
    <source>
        <strain evidence="7">DSM 15053</strain>
    </source>
</reference>
<feature type="transmembrane region" description="Helical" evidence="6">
    <location>
        <begin position="215"/>
        <end position="236"/>
    </location>
</feature>
<reference evidence="7" key="2">
    <citation type="submission" date="2013-06" db="EMBL/GenBank/DDBJ databases">
        <title>Draft genome sequence of Clostridium hylemonae (DSM 15053).</title>
        <authorList>
            <person name="Sudarsanam P."/>
            <person name="Ley R."/>
            <person name="Guruge J."/>
            <person name="Turnbaugh P.J."/>
            <person name="Mahowald M."/>
            <person name="Liep D."/>
            <person name="Gordon J."/>
        </authorList>
    </citation>
    <scope>NUCLEOTIDE SEQUENCE</scope>
    <source>
        <strain evidence="7">DSM 15053</strain>
    </source>
</reference>
<evidence type="ECO:0000256" key="4">
    <source>
        <dbReference type="ARBA" id="ARBA00022989"/>
    </source>
</evidence>
<comment type="subcellular location">
    <subcellularLocation>
        <location evidence="1">Membrane</location>
        <topology evidence="1">Multi-pass membrane protein</topology>
    </subcellularLocation>
</comment>
<feature type="transmembrane region" description="Helical" evidence="6">
    <location>
        <begin position="102"/>
        <end position="124"/>
    </location>
</feature>
<feature type="transmembrane region" description="Helical" evidence="6">
    <location>
        <begin position="324"/>
        <end position="341"/>
    </location>
</feature>
<organism evidence="7 8">
    <name type="scientific">[Clostridium] hylemonae DSM 15053</name>
    <dbReference type="NCBI Taxonomy" id="553973"/>
    <lineage>
        <taxon>Bacteria</taxon>
        <taxon>Bacillati</taxon>
        <taxon>Bacillota</taxon>
        <taxon>Clostridia</taxon>
        <taxon>Lachnospirales</taxon>
        <taxon>Lachnospiraceae</taxon>
    </lineage>
</organism>
<keyword evidence="5 6" id="KW-0472">Membrane</keyword>
<name>C0BX33_9FIRM</name>
<protein>
    <submittedName>
        <fullName evidence="7">NCS1 nucleoside transporter family protein</fullName>
    </submittedName>
</protein>
<dbReference type="AlphaFoldDB" id="C0BX33"/>
<dbReference type="InterPro" id="IPR030191">
    <property type="entry name" value="CodB"/>
</dbReference>
<proteinExistence type="inferred from homology"/>
<dbReference type="GO" id="GO:0015209">
    <property type="term" value="F:cytosine transmembrane transporter activity"/>
    <property type="evidence" value="ECO:0007669"/>
    <property type="project" value="InterPro"/>
</dbReference>
<dbReference type="EMBL" id="ABYI02000007">
    <property type="protein sequence ID" value="EEG75631.1"/>
    <property type="molecule type" value="Genomic_DNA"/>
</dbReference>
<feature type="transmembrane region" description="Helical" evidence="6">
    <location>
        <begin position="66"/>
        <end position="90"/>
    </location>
</feature>
<dbReference type="HOGENOM" id="CLU_035711_0_0_9"/>
<accession>C0BX33</accession>
<dbReference type="InterPro" id="IPR001248">
    <property type="entry name" value="Pur-cyt_permease"/>
</dbReference>
<feature type="transmembrane region" description="Helical" evidence="6">
    <location>
        <begin position="248"/>
        <end position="271"/>
    </location>
</feature>
<sequence>MASFWKFLEEKAYAGGDDDFARKPVPEDKKRGWASSAVVYIGCAISISAFTLGGSLATGLTLNESIIAVLVGALILAAMACLCAEPAMYTGLSTSMIGKFTFGLRGAALVGLLYAGCAWGWFGVQAGLFGDTIGQMFRLMTGSALSPFTVKVIIVIGGLLMTTSAIFGFKSIEKLSWVAIPAIAILMVSSLVMVLKGHTYADLNTSFITNPMSLGTGISLVIGSFAAGAVGSPDILRYAKNFKDTVKAMVIGLVIGYGITIVIAAACAKAVGDANIVTVMIGLGWGVLAMVVLVLAQWTSNDNNVYSGSLGLSVVFEKMPKYKLAIFTGVSGTIFAVIGLSNMMIPFFSVLGIFTPPLGGCYLADFYLCRKFYSFDRLNKLKKVRIESMAAYLIAAAIGFMTTQTSPGFALFEITTIPAIDSFVAAFIMQIVCVKLFNKNHGKDC</sequence>
<feature type="transmembrane region" description="Helical" evidence="6">
    <location>
        <begin position="347"/>
        <end position="368"/>
    </location>
</feature>
<evidence type="ECO:0000313" key="8">
    <source>
        <dbReference type="Proteomes" id="UP000004893"/>
    </source>
</evidence>
<keyword evidence="3 6" id="KW-0812">Transmembrane</keyword>
<dbReference type="GO" id="GO:0005886">
    <property type="term" value="C:plasma membrane"/>
    <property type="evidence" value="ECO:0007669"/>
    <property type="project" value="TreeGrafter"/>
</dbReference>
<dbReference type="Proteomes" id="UP000004893">
    <property type="component" value="Unassembled WGS sequence"/>
</dbReference>
<feature type="transmembrane region" description="Helical" evidence="6">
    <location>
        <begin position="389"/>
        <end position="411"/>
    </location>
</feature>
<dbReference type="eggNOG" id="COG1457">
    <property type="taxonomic scope" value="Bacteria"/>
</dbReference>
<dbReference type="RefSeq" id="WP_006441701.1">
    <property type="nucleotide sequence ID" value="NZ_CP036524.1"/>
</dbReference>
<feature type="transmembrane region" description="Helical" evidence="6">
    <location>
        <begin position="144"/>
        <end position="168"/>
    </location>
</feature>
<keyword evidence="8" id="KW-1185">Reference proteome</keyword>